<feature type="compositionally biased region" description="Polar residues" evidence="4">
    <location>
        <begin position="264"/>
        <end position="278"/>
    </location>
</feature>
<feature type="region of interest" description="Disordered" evidence="4">
    <location>
        <begin position="257"/>
        <end position="278"/>
    </location>
</feature>
<dbReference type="InterPro" id="IPR009057">
    <property type="entry name" value="Homeodomain-like_sf"/>
</dbReference>
<dbReference type="EMBL" id="BMSV01000003">
    <property type="protein sequence ID" value="GGQ00835.1"/>
    <property type="molecule type" value="Genomic_DNA"/>
</dbReference>
<dbReference type="PANTHER" id="PTHR46796">
    <property type="entry name" value="HTH-TYPE TRANSCRIPTIONAL ACTIVATOR RHAS-RELATED"/>
    <property type="match status" value="1"/>
</dbReference>
<organism evidence="6 7">
    <name type="scientific">Streptomyces roseolilacinus</name>
    <dbReference type="NCBI Taxonomy" id="66904"/>
    <lineage>
        <taxon>Bacteria</taxon>
        <taxon>Bacillati</taxon>
        <taxon>Actinomycetota</taxon>
        <taxon>Actinomycetes</taxon>
        <taxon>Kitasatosporales</taxon>
        <taxon>Streptomycetaceae</taxon>
        <taxon>Streptomyces</taxon>
    </lineage>
</organism>
<dbReference type="PROSITE" id="PS01124">
    <property type="entry name" value="HTH_ARAC_FAMILY_2"/>
    <property type="match status" value="1"/>
</dbReference>
<evidence type="ECO:0000259" key="5">
    <source>
        <dbReference type="PROSITE" id="PS01124"/>
    </source>
</evidence>
<dbReference type="SMART" id="SM00342">
    <property type="entry name" value="HTH_ARAC"/>
    <property type="match status" value="1"/>
</dbReference>
<dbReference type="InterPro" id="IPR050204">
    <property type="entry name" value="AraC_XylS_family_regulators"/>
</dbReference>
<dbReference type="Gene3D" id="1.10.10.60">
    <property type="entry name" value="Homeodomain-like"/>
    <property type="match status" value="1"/>
</dbReference>
<evidence type="ECO:0000256" key="4">
    <source>
        <dbReference type="SAM" id="MobiDB-lite"/>
    </source>
</evidence>
<keyword evidence="2" id="KW-0238">DNA-binding</keyword>
<dbReference type="Proteomes" id="UP000654123">
    <property type="component" value="Unassembled WGS sequence"/>
</dbReference>
<dbReference type="AlphaFoldDB" id="A0A918AY73"/>
<dbReference type="PANTHER" id="PTHR46796:SF15">
    <property type="entry name" value="BLL1074 PROTEIN"/>
    <property type="match status" value="1"/>
</dbReference>
<reference evidence="6" key="2">
    <citation type="submission" date="2020-09" db="EMBL/GenBank/DDBJ databases">
        <authorList>
            <person name="Sun Q."/>
            <person name="Ohkuma M."/>
        </authorList>
    </citation>
    <scope>NUCLEOTIDE SEQUENCE</scope>
    <source>
        <strain evidence="6">JCM 4335</strain>
    </source>
</reference>
<dbReference type="InterPro" id="IPR018060">
    <property type="entry name" value="HTH_AraC"/>
</dbReference>
<feature type="compositionally biased region" description="Low complexity" evidence="4">
    <location>
        <begin position="8"/>
        <end position="25"/>
    </location>
</feature>
<dbReference type="GO" id="GO:0003700">
    <property type="term" value="F:DNA-binding transcription factor activity"/>
    <property type="evidence" value="ECO:0007669"/>
    <property type="project" value="InterPro"/>
</dbReference>
<keyword evidence="7" id="KW-1185">Reference proteome</keyword>
<comment type="caution">
    <text evidence="6">The sequence shown here is derived from an EMBL/GenBank/DDBJ whole genome shotgun (WGS) entry which is preliminary data.</text>
</comment>
<dbReference type="GO" id="GO:0043565">
    <property type="term" value="F:sequence-specific DNA binding"/>
    <property type="evidence" value="ECO:0007669"/>
    <property type="project" value="InterPro"/>
</dbReference>
<name>A0A918AY73_9ACTN</name>
<evidence type="ECO:0000256" key="2">
    <source>
        <dbReference type="ARBA" id="ARBA00023125"/>
    </source>
</evidence>
<dbReference type="InterPro" id="IPR046532">
    <property type="entry name" value="DUF6597"/>
</dbReference>
<feature type="domain" description="HTH araC/xylS-type" evidence="5">
    <location>
        <begin position="165"/>
        <end position="262"/>
    </location>
</feature>
<protein>
    <submittedName>
        <fullName evidence="6">AraC family transcriptional regulator</fullName>
    </submittedName>
</protein>
<dbReference type="SUPFAM" id="SSF46689">
    <property type="entry name" value="Homeodomain-like"/>
    <property type="match status" value="1"/>
</dbReference>
<keyword evidence="1" id="KW-0805">Transcription regulation</keyword>
<evidence type="ECO:0000313" key="6">
    <source>
        <dbReference type="EMBL" id="GGQ00835.1"/>
    </source>
</evidence>
<evidence type="ECO:0000313" key="7">
    <source>
        <dbReference type="Proteomes" id="UP000654123"/>
    </source>
</evidence>
<feature type="region of interest" description="Disordered" evidence="4">
    <location>
        <begin position="1"/>
        <end position="36"/>
    </location>
</feature>
<evidence type="ECO:0000256" key="3">
    <source>
        <dbReference type="ARBA" id="ARBA00023163"/>
    </source>
</evidence>
<reference evidence="6" key="1">
    <citation type="journal article" date="2014" name="Int. J. Syst. Evol. Microbiol.">
        <title>Complete genome sequence of Corynebacterium casei LMG S-19264T (=DSM 44701T), isolated from a smear-ripened cheese.</title>
        <authorList>
            <consortium name="US DOE Joint Genome Institute (JGI-PGF)"/>
            <person name="Walter F."/>
            <person name="Albersmeier A."/>
            <person name="Kalinowski J."/>
            <person name="Ruckert C."/>
        </authorList>
    </citation>
    <scope>NUCLEOTIDE SEQUENCE</scope>
    <source>
        <strain evidence="6">JCM 4335</strain>
    </source>
</reference>
<dbReference type="Pfam" id="PF20240">
    <property type="entry name" value="DUF6597"/>
    <property type="match status" value="1"/>
</dbReference>
<gene>
    <name evidence="6" type="ORF">GCM10010249_18920</name>
</gene>
<sequence>MGEGGEGPAAEGAARPGGVRPAQPRRGGGLTPRYRERPSRLDGAVVWELTGARPDGAVHPVLPDGCMDLLWTEGRLLVAGPDTRAHVPEGAGAAWAGVRFAPGDAPALLGVPAHELRDRRVDLADLWPAARARRLAARVAAAPAGPAAGLEEAALRAAAAAPRPDPLLRAVAARLDAGWSVAATADAVGLGVRQLHRRSLDAFGYGPKTLARVLRLQRALALVRAGTPYAAVAAAAGYTDQAHLTRDVRALTGRTPTAYAAASANRSTPRPSGSRTTA</sequence>
<accession>A0A918AY73</accession>
<dbReference type="Pfam" id="PF12833">
    <property type="entry name" value="HTH_18"/>
    <property type="match status" value="1"/>
</dbReference>
<evidence type="ECO:0000256" key="1">
    <source>
        <dbReference type="ARBA" id="ARBA00023015"/>
    </source>
</evidence>
<keyword evidence="3" id="KW-0804">Transcription</keyword>
<proteinExistence type="predicted"/>